<dbReference type="Gene3D" id="3.40.50.2300">
    <property type="match status" value="1"/>
</dbReference>
<protein>
    <submittedName>
        <fullName evidence="2">ABC transporter substrate binding protein</fullName>
    </submittedName>
</protein>
<dbReference type="Proteomes" id="UP001385892">
    <property type="component" value="Unassembled WGS sequence"/>
</dbReference>
<comment type="caution">
    <text evidence="2">The sequence shown here is derived from an EMBL/GenBank/DDBJ whole genome shotgun (WGS) entry which is preliminary data.</text>
</comment>
<evidence type="ECO:0000256" key="1">
    <source>
        <dbReference type="SAM" id="SignalP"/>
    </source>
</evidence>
<dbReference type="RefSeq" id="WP_340344485.1">
    <property type="nucleotide sequence ID" value="NZ_JBBKZT010000010.1"/>
</dbReference>
<proteinExistence type="predicted"/>
<organism evidence="2 3">
    <name type="scientific">Variovorax rhizosphaerae</name>
    <dbReference type="NCBI Taxonomy" id="1836200"/>
    <lineage>
        <taxon>Bacteria</taxon>
        <taxon>Pseudomonadati</taxon>
        <taxon>Pseudomonadota</taxon>
        <taxon>Betaproteobacteria</taxon>
        <taxon>Burkholderiales</taxon>
        <taxon>Comamonadaceae</taxon>
        <taxon>Variovorax</taxon>
    </lineage>
</organism>
<accession>A0ABU8WP93</accession>
<name>A0ABU8WP93_9BURK</name>
<dbReference type="EMBL" id="JBBKZT010000010">
    <property type="protein sequence ID" value="MEJ8849356.1"/>
    <property type="molecule type" value="Genomic_DNA"/>
</dbReference>
<dbReference type="PANTHER" id="PTHR35271:SF1">
    <property type="entry name" value="ABC TRANSPORTER, SUBSTRATE-BINDING LIPOPROTEIN"/>
    <property type="match status" value="1"/>
</dbReference>
<keyword evidence="3" id="KW-1185">Reference proteome</keyword>
<gene>
    <name evidence="2" type="ORF">WKW82_22070</name>
</gene>
<reference evidence="2 3" key="1">
    <citation type="submission" date="2024-03" db="EMBL/GenBank/DDBJ databases">
        <title>Novel species of the genus Variovorax.</title>
        <authorList>
            <person name="Liu Q."/>
            <person name="Xin Y.-H."/>
        </authorList>
    </citation>
    <scope>NUCLEOTIDE SEQUENCE [LARGE SCALE GENOMIC DNA]</scope>
    <source>
        <strain evidence="2 3">KACC 18900</strain>
    </source>
</reference>
<keyword evidence="1" id="KW-0732">Signal</keyword>
<evidence type="ECO:0000313" key="3">
    <source>
        <dbReference type="Proteomes" id="UP001385892"/>
    </source>
</evidence>
<dbReference type="InterPro" id="IPR007487">
    <property type="entry name" value="ABC_transpt-TYRBP-like"/>
</dbReference>
<dbReference type="Pfam" id="PF04392">
    <property type="entry name" value="ABC_sub_bind"/>
    <property type="match status" value="1"/>
</dbReference>
<feature type="signal peptide" evidence="1">
    <location>
        <begin position="1"/>
        <end position="16"/>
    </location>
</feature>
<evidence type="ECO:0000313" key="2">
    <source>
        <dbReference type="EMBL" id="MEJ8849356.1"/>
    </source>
</evidence>
<feature type="chain" id="PRO_5045648951" evidence="1">
    <location>
        <begin position="17"/>
        <end position="328"/>
    </location>
</feature>
<dbReference type="PANTHER" id="PTHR35271">
    <property type="entry name" value="ABC TRANSPORTER, SUBSTRATE-BINDING LIPOPROTEIN-RELATED"/>
    <property type="match status" value="1"/>
</dbReference>
<sequence>MPFLALALLLAIPARAMGITVIQADDLPAHVEFVRQLKDSQDPSGNFMLVRVGPRGTGPAANANADVTGVEDDRVAGVRTRGGRATGYGSGALPASITIAVGIDAARAALDRPGTEPLLLAMLSRLDYERLKGNAGLRRVDRRVGVLLRDPAMADAVELVDAVLPHKRRLGMVVTDESEPLLQEVRRAAPGWDLQVEYAPDPRSLARALRSLLPRSDALLVLPDLIGDDQAATLAVLRAAATAGVPVFGANDGLVRSGGLAAAVSTPALLARQARVLGRKVMAGGGSGGALVETATPATVRVNVTVARALGLRLPDERELTERVTAVR</sequence>